<evidence type="ECO:0000313" key="3">
    <source>
        <dbReference type="EMBL" id="KAJ7071722.1"/>
    </source>
</evidence>
<dbReference type="PANTHER" id="PTHR40465:SF1">
    <property type="entry name" value="DUF6534 DOMAIN-CONTAINING PROTEIN"/>
    <property type="match status" value="1"/>
</dbReference>
<feature type="transmembrane region" description="Helical" evidence="1">
    <location>
        <begin position="127"/>
        <end position="149"/>
    </location>
</feature>
<feature type="transmembrane region" description="Helical" evidence="1">
    <location>
        <begin position="12"/>
        <end position="36"/>
    </location>
</feature>
<evidence type="ECO:0000259" key="2">
    <source>
        <dbReference type="Pfam" id="PF20152"/>
    </source>
</evidence>
<dbReference type="Pfam" id="PF20152">
    <property type="entry name" value="DUF6534"/>
    <property type="match status" value="1"/>
</dbReference>
<feature type="domain" description="DUF6534" evidence="2">
    <location>
        <begin position="171"/>
        <end position="248"/>
    </location>
</feature>
<dbReference type="PANTHER" id="PTHR40465">
    <property type="entry name" value="CHROMOSOME 1, WHOLE GENOME SHOTGUN SEQUENCE"/>
    <property type="match status" value="1"/>
</dbReference>
<keyword evidence="1" id="KW-0812">Transmembrane</keyword>
<feature type="transmembrane region" description="Helical" evidence="1">
    <location>
        <begin position="48"/>
        <end position="68"/>
    </location>
</feature>
<dbReference type="EMBL" id="JARJCN010000126">
    <property type="protein sequence ID" value="KAJ7071722.1"/>
    <property type="molecule type" value="Genomic_DNA"/>
</dbReference>
<gene>
    <name evidence="3" type="ORF">B0H15DRAFT_88247</name>
</gene>
<protein>
    <recommendedName>
        <fullName evidence="2">DUF6534 domain-containing protein</fullName>
    </recommendedName>
</protein>
<proteinExistence type="predicted"/>
<dbReference type="Proteomes" id="UP001222325">
    <property type="component" value="Unassembled WGS sequence"/>
</dbReference>
<reference evidence="3" key="1">
    <citation type="submission" date="2023-03" db="EMBL/GenBank/DDBJ databases">
        <title>Massive genome expansion in bonnet fungi (Mycena s.s.) driven by repeated elements and novel gene families across ecological guilds.</title>
        <authorList>
            <consortium name="Lawrence Berkeley National Laboratory"/>
            <person name="Harder C.B."/>
            <person name="Miyauchi S."/>
            <person name="Viragh M."/>
            <person name="Kuo A."/>
            <person name="Thoen E."/>
            <person name="Andreopoulos B."/>
            <person name="Lu D."/>
            <person name="Skrede I."/>
            <person name="Drula E."/>
            <person name="Henrissat B."/>
            <person name="Morin E."/>
            <person name="Kohler A."/>
            <person name="Barry K."/>
            <person name="LaButti K."/>
            <person name="Morin E."/>
            <person name="Salamov A."/>
            <person name="Lipzen A."/>
            <person name="Mereny Z."/>
            <person name="Hegedus B."/>
            <person name="Baldrian P."/>
            <person name="Stursova M."/>
            <person name="Weitz H."/>
            <person name="Taylor A."/>
            <person name="Grigoriev I.V."/>
            <person name="Nagy L.G."/>
            <person name="Martin F."/>
            <person name="Kauserud H."/>
        </authorList>
    </citation>
    <scope>NUCLEOTIDE SEQUENCE</scope>
    <source>
        <strain evidence="3">CBHHK173m</strain>
    </source>
</reference>
<keyword evidence="1" id="KW-0472">Membrane</keyword>
<name>A0AAD6XGI6_9AGAR</name>
<feature type="transmembrane region" description="Helical" evidence="1">
    <location>
        <begin position="88"/>
        <end position="106"/>
    </location>
</feature>
<comment type="caution">
    <text evidence="3">The sequence shown here is derived from an EMBL/GenBank/DDBJ whole genome shotgun (WGS) entry which is preliminary data.</text>
</comment>
<evidence type="ECO:0000313" key="4">
    <source>
        <dbReference type="Proteomes" id="UP001222325"/>
    </source>
</evidence>
<sequence length="261" mass="29863">MSPPPTISSTYSPWFISLVIESILYGVGVFQASLYFRWYPKDKRHIKVFVCLVVFSETIQIVFFVRSSHFRFVERFGIPQNDLVWSDSLQLLANYISQFIVQIYFASRIFRLNRERSKLLRTSSLGIYIIIFLAVIQICAGIAQTIWTYQIRSYLKLDKTKAVTTLQTVASLACDIGITVYLCVFLKRHKNGLPRTESMMNSLMINAVHRGMLTVLTSAFTTALFLAYPNTFWFFLPLAPSSKLYMNSDGKVRFGSGSSIC</sequence>
<evidence type="ECO:0000256" key="1">
    <source>
        <dbReference type="SAM" id="Phobius"/>
    </source>
</evidence>
<dbReference type="InterPro" id="IPR045339">
    <property type="entry name" value="DUF6534"/>
</dbReference>
<keyword evidence="4" id="KW-1185">Reference proteome</keyword>
<feature type="transmembrane region" description="Helical" evidence="1">
    <location>
        <begin position="207"/>
        <end position="228"/>
    </location>
</feature>
<feature type="transmembrane region" description="Helical" evidence="1">
    <location>
        <begin position="169"/>
        <end position="186"/>
    </location>
</feature>
<organism evidence="3 4">
    <name type="scientific">Mycena belliarum</name>
    <dbReference type="NCBI Taxonomy" id="1033014"/>
    <lineage>
        <taxon>Eukaryota</taxon>
        <taxon>Fungi</taxon>
        <taxon>Dikarya</taxon>
        <taxon>Basidiomycota</taxon>
        <taxon>Agaricomycotina</taxon>
        <taxon>Agaricomycetes</taxon>
        <taxon>Agaricomycetidae</taxon>
        <taxon>Agaricales</taxon>
        <taxon>Marasmiineae</taxon>
        <taxon>Mycenaceae</taxon>
        <taxon>Mycena</taxon>
    </lineage>
</organism>
<accession>A0AAD6XGI6</accession>
<keyword evidence="1" id="KW-1133">Transmembrane helix</keyword>
<dbReference type="AlphaFoldDB" id="A0AAD6XGI6"/>